<dbReference type="InterPro" id="IPR013656">
    <property type="entry name" value="PAS_4"/>
</dbReference>
<dbReference type="CDD" id="cd17546">
    <property type="entry name" value="REC_hyHK_CKI1_RcsC-like"/>
    <property type="match status" value="1"/>
</dbReference>
<dbReference type="FunFam" id="1.10.287.130:FF:000002">
    <property type="entry name" value="Two-component osmosensing histidine kinase"/>
    <property type="match status" value="1"/>
</dbReference>
<dbReference type="InterPro" id="IPR036097">
    <property type="entry name" value="HisK_dim/P_sf"/>
</dbReference>
<dbReference type="InterPro" id="IPR035965">
    <property type="entry name" value="PAS-like_dom_sf"/>
</dbReference>
<evidence type="ECO:0000256" key="1">
    <source>
        <dbReference type="ARBA" id="ARBA00000085"/>
    </source>
</evidence>
<evidence type="ECO:0000256" key="3">
    <source>
        <dbReference type="ARBA" id="ARBA00022553"/>
    </source>
</evidence>
<dbReference type="Pfam" id="PF00497">
    <property type="entry name" value="SBP_bac_3"/>
    <property type="match status" value="1"/>
</dbReference>
<dbReference type="PANTHER" id="PTHR45339">
    <property type="entry name" value="HYBRID SIGNAL TRANSDUCTION HISTIDINE KINASE J"/>
    <property type="match status" value="1"/>
</dbReference>
<dbReference type="CDD" id="cd00130">
    <property type="entry name" value="PAS"/>
    <property type="match status" value="1"/>
</dbReference>
<dbReference type="SUPFAM" id="SSF53850">
    <property type="entry name" value="Periplasmic binding protein-like II"/>
    <property type="match status" value="1"/>
</dbReference>
<dbReference type="PANTHER" id="PTHR45339:SF1">
    <property type="entry name" value="HYBRID SIGNAL TRANSDUCTION HISTIDINE KINASE J"/>
    <property type="match status" value="1"/>
</dbReference>
<keyword evidence="7" id="KW-0067">ATP-binding</keyword>
<dbReference type="InterPro" id="IPR029016">
    <property type="entry name" value="GAF-like_dom_sf"/>
</dbReference>
<dbReference type="InterPro" id="IPR004358">
    <property type="entry name" value="Sig_transdc_His_kin-like_C"/>
</dbReference>
<dbReference type="InterPro" id="IPR001638">
    <property type="entry name" value="Solute-binding_3/MltF_N"/>
</dbReference>
<evidence type="ECO:0000256" key="13">
    <source>
        <dbReference type="SAM" id="SignalP"/>
    </source>
</evidence>
<evidence type="ECO:0000256" key="8">
    <source>
        <dbReference type="ARBA" id="ARBA00023012"/>
    </source>
</evidence>
<evidence type="ECO:0000259" key="14">
    <source>
        <dbReference type="PROSITE" id="PS50109"/>
    </source>
</evidence>
<dbReference type="InterPro" id="IPR003661">
    <property type="entry name" value="HisK_dim/P_dom"/>
</dbReference>
<dbReference type="Gene3D" id="3.40.190.10">
    <property type="entry name" value="Periplasmic binding protein-like II"/>
    <property type="match status" value="2"/>
</dbReference>
<dbReference type="SUPFAM" id="SSF55874">
    <property type="entry name" value="ATPase domain of HSP90 chaperone/DNA topoisomerase II/histidine kinase"/>
    <property type="match status" value="1"/>
</dbReference>
<dbReference type="SUPFAM" id="SSF47384">
    <property type="entry name" value="Homodimeric domain of signal transducing histidine kinase"/>
    <property type="match status" value="1"/>
</dbReference>
<keyword evidence="6" id="KW-0418">Kinase</keyword>
<dbReference type="CDD" id="cd00082">
    <property type="entry name" value="HisKA"/>
    <property type="match status" value="1"/>
</dbReference>
<dbReference type="Proteomes" id="UP000194003">
    <property type="component" value="Unassembled WGS sequence"/>
</dbReference>
<dbReference type="PRINTS" id="PR00344">
    <property type="entry name" value="BCTRLSENSOR"/>
</dbReference>
<dbReference type="InterPro" id="IPR000014">
    <property type="entry name" value="PAS"/>
</dbReference>
<keyword evidence="12" id="KW-1133">Transmembrane helix</keyword>
<dbReference type="Pfam" id="PF00512">
    <property type="entry name" value="HisKA"/>
    <property type="match status" value="1"/>
</dbReference>
<reference evidence="16 17" key="1">
    <citation type="journal article" date="2016" name="BMC Genomics">
        <title>Combined genomic and structural analyses of a cultured magnetotactic bacterium reveals its niche adaptation to a dynamic environment.</title>
        <authorList>
            <person name="Araujo A.C."/>
            <person name="Morillo V."/>
            <person name="Cypriano J."/>
            <person name="Teixeira L.C."/>
            <person name="Leao P."/>
            <person name="Lyra S."/>
            <person name="Almeida L.G."/>
            <person name="Bazylinski D.A."/>
            <person name="Vasconcellos A.T."/>
            <person name="Abreu F."/>
            <person name="Lins U."/>
        </authorList>
    </citation>
    <scope>NUCLEOTIDE SEQUENCE [LARGE SCALE GENOMIC DNA]</scope>
    <source>
        <strain evidence="16 17">IT-1</strain>
    </source>
</reference>
<keyword evidence="4" id="KW-0808">Transferase</keyword>
<evidence type="ECO:0000256" key="10">
    <source>
        <dbReference type="ARBA" id="ARBA00068150"/>
    </source>
</evidence>
<dbReference type="Gene3D" id="3.30.565.10">
    <property type="entry name" value="Histidine kinase-like ATPase, C-terminal domain"/>
    <property type="match status" value="1"/>
</dbReference>
<feature type="transmembrane region" description="Helical" evidence="12">
    <location>
        <begin position="258"/>
        <end position="276"/>
    </location>
</feature>
<dbReference type="Pfam" id="PF00072">
    <property type="entry name" value="Response_reg"/>
    <property type="match status" value="1"/>
</dbReference>
<dbReference type="GO" id="GO:0005524">
    <property type="term" value="F:ATP binding"/>
    <property type="evidence" value="ECO:0007669"/>
    <property type="project" value="UniProtKB-KW"/>
</dbReference>
<dbReference type="SMART" id="SM00387">
    <property type="entry name" value="HATPase_c"/>
    <property type="match status" value="1"/>
</dbReference>
<dbReference type="SMART" id="SM00388">
    <property type="entry name" value="HisKA"/>
    <property type="match status" value="1"/>
</dbReference>
<dbReference type="Pfam" id="PF08448">
    <property type="entry name" value="PAS_4"/>
    <property type="match status" value="1"/>
</dbReference>
<dbReference type="RefSeq" id="WP_085441385.1">
    <property type="nucleotide sequence ID" value="NZ_LVJN01000016.1"/>
</dbReference>
<dbReference type="GO" id="GO:0000155">
    <property type="term" value="F:phosphorelay sensor kinase activity"/>
    <property type="evidence" value="ECO:0007669"/>
    <property type="project" value="InterPro"/>
</dbReference>
<dbReference type="Gene3D" id="3.30.450.40">
    <property type="match status" value="1"/>
</dbReference>
<dbReference type="Gene3D" id="3.40.50.2300">
    <property type="match status" value="1"/>
</dbReference>
<dbReference type="STRING" id="1434232.MAIT1_01237"/>
<keyword evidence="5" id="KW-0547">Nucleotide-binding</keyword>
<evidence type="ECO:0000256" key="6">
    <source>
        <dbReference type="ARBA" id="ARBA00022777"/>
    </source>
</evidence>
<dbReference type="SMART" id="SM00065">
    <property type="entry name" value="GAF"/>
    <property type="match status" value="1"/>
</dbReference>
<dbReference type="EMBL" id="LVJN01000016">
    <property type="protein sequence ID" value="OSM06252.1"/>
    <property type="molecule type" value="Genomic_DNA"/>
</dbReference>
<keyword evidence="3 11" id="KW-0597">Phosphoprotein</keyword>
<evidence type="ECO:0000256" key="7">
    <source>
        <dbReference type="ARBA" id="ARBA00022840"/>
    </source>
</evidence>
<feature type="domain" description="Response regulatory" evidence="15">
    <location>
        <begin position="868"/>
        <end position="988"/>
    </location>
</feature>
<keyword evidence="12" id="KW-0472">Membrane</keyword>
<feature type="modified residue" description="4-aspartylphosphate" evidence="11">
    <location>
        <position position="918"/>
    </location>
</feature>
<dbReference type="Gene3D" id="3.30.450.20">
    <property type="entry name" value="PAS domain"/>
    <property type="match status" value="1"/>
</dbReference>
<evidence type="ECO:0000313" key="16">
    <source>
        <dbReference type="EMBL" id="OSM06252.1"/>
    </source>
</evidence>
<evidence type="ECO:0000256" key="5">
    <source>
        <dbReference type="ARBA" id="ARBA00022741"/>
    </source>
</evidence>
<evidence type="ECO:0000256" key="9">
    <source>
        <dbReference type="ARBA" id="ARBA00064003"/>
    </source>
</evidence>
<dbReference type="PROSITE" id="PS50109">
    <property type="entry name" value="HIS_KIN"/>
    <property type="match status" value="1"/>
</dbReference>
<dbReference type="PROSITE" id="PS50110">
    <property type="entry name" value="RESPONSE_REGULATORY"/>
    <property type="match status" value="1"/>
</dbReference>
<dbReference type="InterPro" id="IPR003018">
    <property type="entry name" value="GAF"/>
</dbReference>
<dbReference type="EC" id="2.7.13.3" evidence="2"/>
<dbReference type="CDD" id="cd16922">
    <property type="entry name" value="HATPase_EvgS-ArcB-TorS-like"/>
    <property type="match status" value="1"/>
</dbReference>
<dbReference type="InterPro" id="IPR003594">
    <property type="entry name" value="HATPase_dom"/>
</dbReference>
<evidence type="ECO:0000256" key="12">
    <source>
        <dbReference type="SAM" id="Phobius"/>
    </source>
</evidence>
<dbReference type="InterPro" id="IPR001789">
    <property type="entry name" value="Sig_transdc_resp-reg_receiver"/>
</dbReference>
<name>A0A1Y2K8C4_9PROT</name>
<dbReference type="SUPFAM" id="SSF55785">
    <property type="entry name" value="PYP-like sensor domain (PAS domain)"/>
    <property type="match status" value="1"/>
</dbReference>
<accession>A0A1Y2K8C4</accession>
<dbReference type="FunFam" id="3.30.565.10:FF:000010">
    <property type="entry name" value="Sensor histidine kinase RcsC"/>
    <property type="match status" value="1"/>
</dbReference>
<dbReference type="Pfam" id="PF13185">
    <property type="entry name" value="GAF_2"/>
    <property type="match status" value="1"/>
</dbReference>
<comment type="caution">
    <text evidence="16">The sequence shown here is derived from an EMBL/GenBank/DDBJ whole genome shotgun (WGS) entry which is preliminary data.</text>
</comment>
<organism evidence="16 17">
    <name type="scientific">Magnetofaba australis IT-1</name>
    <dbReference type="NCBI Taxonomy" id="1434232"/>
    <lineage>
        <taxon>Bacteria</taxon>
        <taxon>Pseudomonadati</taxon>
        <taxon>Pseudomonadota</taxon>
        <taxon>Magnetococcia</taxon>
        <taxon>Magnetococcales</taxon>
        <taxon>Magnetococcaceae</taxon>
        <taxon>Magnetofaba</taxon>
    </lineage>
</organism>
<feature type="signal peptide" evidence="13">
    <location>
        <begin position="1"/>
        <end position="24"/>
    </location>
</feature>
<dbReference type="Pfam" id="PF02518">
    <property type="entry name" value="HATPase_c"/>
    <property type="match status" value="1"/>
</dbReference>
<dbReference type="OrthoDB" id="9791542at2"/>
<dbReference type="InterPro" id="IPR036890">
    <property type="entry name" value="HATPase_C_sf"/>
</dbReference>
<dbReference type="NCBIfam" id="TIGR00229">
    <property type="entry name" value="sensory_box"/>
    <property type="match status" value="1"/>
</dbReference>
<sequence>MCKAYIRICIALALFCVLTPISQAAAETITALVPKYFPPQYQLNDSGKPSGFAIDVFDTVAEMAGLQVRYVVKDSFPDVVNALHAGEGQVVPNSGITPKRMEKSIFTRPIETFSIRAFKRATSYDLTKLADLRERKVVVRRDNVGVTLMQDHPAELLHVVNTNEEALFALLSGAVDVWIFPQHTAQRMLMESGLEEHVAAFGKPLQEIKRAIRVRKDSPELAKRLDAALGRFLQSDRYRQIYEKWHGKPKPFWTIKRLSWGFAAILALVIAVGMILRNINLRKLNRQLESRVRERTDSLQREVAERRHAEETLASFKSTLDRTLDCVFMFEPESLRFIYANNGAMAQVGYDANALLNMTPLDIKPEFDEISFRQLLAPLLSGEVSNHVFETVHQHRNGALIPVELYLQYVHPEPGAPCFVAVAHDISERKQQEAVRRINAKRMQLLLELNRAAHKLSEKELSKRSLDIAVAVTHSEIGYLHTVNEDQESIRLGVWNDAALKLCTAVHANHYPISEAGIWADSFRQRRVVIHNDYPTEPSRKGYPAGHFQVLRHMSAPVIGEGRVHMIIGVGNKETPYDETDAEQLQLVANEVQKFLTRWRTEEALRESRAQAEAANRSKSEFLAIMSHEIRTPLNVLLGTNDLLQESHLTSDQQRQLGVVHQAGEHLLTIINDILDLSRIEAGGMELEMAPFQPAALFDAVGDMMRIKAEEKGLAFVVEIEPELPAWVLGDESRLRQVLINLLGNAIKFTDQGEVALQVDYVTEGSLFLITIRDTGVGIAPEHLQQVFEKFTQEDPSISRRYGGTGLGLTISRNLVTMMGGAIDVESAVAEGSAFRITLSLAPTEAPVGHPEAAVAEPQEPMQMTPLRILLAEDSEDNQFLIRAYLQKTPWEVVGVSHGLEAVETLQRKGPFDLVLMDIQMPIMDGYAATGAIRQWERQRQRAPLPILALSAHALESERAKSLAAGCDAHLTKPIKKKTLIDAIQQAMRASRQPD</sequence>
<proteinExistence type="predicted"/>
<comment type="subunit">
    <text evidence="9">At low DSF concentrations, interacts with RpfF.</text>
</comment>
<dbReference type="InterPro" id="IPR005467">
    <property type="entry name" value="His_kinase_dom"/>
</dbReference>
<evidence type="ECO:0000259" key="15">
    <source>
        <dbReference type="PROSITE" id="PS50110"/>
    </source>
</evidence>
<evidence type="ECO:0000256" key="11">
    <source>
        <dbReference type="PROSITE-ProRule" id="PRU00169"/>
    </source>
</evidence>
<dbReference type="SMART" id="SM00448">
    <property type="entry name" value="REC"/>
    <property type="match status" value="1"/>
</dbReference>
<dbReference type="Gene3D" id="1.10.287.130">
    <property type="match status" value="1"/>
</dbReference>
<gene>
    <name evidence="16" type="ORF">MAIT1_01237</name>
</gene>
<evidence type="ECO:0000256" key="2">
    <source>
        <dbReference type="ARBA" id="ARBA00012438"/>
    </source>
</evidence>
<dbReference type="AlphaFoldDB" id="A0A1Y2K8C4"/>
<evidence type="ECO:0000313" key="17">
    <source>
        <dbReference type="Proteomes" id="UP000194003"/>
    </source>
</evidence>
<dbReference type="SUPFAM" id="SSF55781">
    <property type="entry name" value="GAF domain-like"/>
    <property type="match status" value="1"/>
</dbReference>
<evidence type="ECO:0000256" key="4">
    <source>
        <dbReference type="ARBA" id="ARBA00022679"/>
    </source>
</evidence>
<comment type="catalytic activity">
    <reaction evidence="1">
        <text>ATP + protein L-histidine = ADP + protein N-phospho-L-histidine.</text>
        <dbReference type="EC" id="2.7.13.3"/>
    </reaction>
</comment>
<keyword evidence="17" id="KW-1185">Reference proteome</keyword>
<dbReference type="InterPro" id="IPR011006">
    <property type="entry name" value="CheY-like_superfamily"/>
</dbReference>
<feature type="chain" id="PRO_5012756631" description="Sensory/regulatory protein RpfC" evidence="13">
    <location>
        <begin position="25"/>
        <end position="995"/>
    </location>
</feature>
<feature type="domain" description="Histidine kinase" evidence="14">
    <location>
        <begin position="625"/>
        <end position="843"/>
    </location>
</feature>
<keyword evidence="8" id="KW-0902">Two-component regulatory system</keyword>
<dbReference type="SMART" id="SM00062">
    <property type="entry name" value="PBPb"/>
    <property type="match status" value="1"/>
</dbReference>
<keyword evidence="13" id="KW-0732">Signal</keyword>
<protein>
    <recommendedName>
        <fullName evidence="10">Sensory/regulatory protein RpfC</fullName>
        <ecNumber evidence="2">2.7.13.3</ecNumber>
    </recommendedName>
</protein>
<keyword evidence="12" id="KW-0812">Transmembrane</keyword>
<dbReference type="SUPFAM" id="SSF52172">
    <property type="entry name" value="CheY-like"/>
    <property type="match status" value="1"/>
</dbReference>